<comment type="caution">
    <text evidence="10">The sequence shown here is derived from an EMBL/GenBank/DDBJ whole genome shotgun (WGS) entry which is preliminary data.</text>
</comment>
<dbReference type="EMBL" id="LJGW01000129">
    <property type="protein sequence ID" value="OEV12592.1"/>
    <property type="molecule type" value="Genomic_DNA"/>
</dbReference>
<name>A0A1E7L8P7_9ACTN</name>
<evidence type="ECO:0000259" key="8">
    <source>
        <dbReference type="Pfam" id="PF02687"/>
    </source>
</evidence>
<feature type="transmembrane region" description="Helical" evidence="7">
    <location>
        <begin position="500"/>
        <end position="521"/>
    </location>
</feature>
<dbReference type="PANTHER" id="PTHR30572:SF4">
    <property type="entry name" value="ABC TRANSPORTER PERMEASE YTRF"/>
    <property type="match status" value="1"/>
</dbReference>
<dbReference type="AlphaFoldDB" id="A0A1E7L8P7"/>
<keyword evidence="5 7" id="KW-0472">Membrane</keyword>
<feature type="domain" description="MacB-like periplasmic core" evidence="9">
    <location>
        <begin position="17"/>
        <end position="243"/>
    </location>
</feature>
<dbReference type="GO" id="GO:0022857">
    <property type="term" value="F:transmembrane transporter activity"/>
    <property type="evidence" value="ECO:0007669"/>
    <property type="project" value="TreeGrafter"/>
</dbReference>
<evidence type="ECO:0000256" key="1">
    <source>
        <dbReference type="ARBA" id="ARBA00004651"/>
    </source>
</evidence>
<dbReference type="PANTHER" id="PTHR30572">
    <property type="entry name" value="MEMBRANE COMPONENT OF TRANSPORTER-RELATED"/>
    <property type="match status" value="1"/>
</dbReference>
<sequence>MFRTALRNVFAHKARLLMTVLAVLLGVAFVSGTLVFTSTISSAFQKSSEKGFDNVDLAIEAPSGSGAAAGPPRARPGEEKKLSQALLDKAAALPGTQRATGSVTGFTALADKKGKLVGEGWQTTGGNYDPGRDGRGEDARYPMKKGRAPQRADEVAIDAATAKRVGFHVGDTARMSVNGPVLKQRIVGVFRTDDGNVAAGGTLVLFNTPTAQRLFAQIGEYDQITLKAAPGTTQDELKSQAKEILPAGAKAVTGKKLAADQSKTIKESMSGMQTAMLVFAGISLFVGIFIIANTFTMLVAQRTKELALLRAVGAGRRQVTRSVLIEALVVGAVAAVAGLGAGVGIGAALRSLMGRFGATVPDGPLVVDGTAVAASLATGIVVTVLAAWLPARRAAKVPPVAAMNSVHAAASTRSLVVRNTLGALLAGAGTALVIYGAGVEGTDSAKLPLGAGAATLLIGVFVLTPLLSRPLIALAAPFLRVFGVSGKLARQNSVRNPRRTAATASALMIGLTLITGMTVIAGSVQQAIEKMATDSLKADYTVSMANQTYLSPQVERKLERSDQVEAVSPLRNSPARVGSSTEYLTGVKGESISTLTDLPFVSGGWDGLSGDKVVVDKDTAEEKGWKTGSTFPVTYEDGSKSRLSISGVYEGNEMIKGIMVDTATLDPHMKQVTSMQVMVKTKDGAGESAKSSLEKAMGNNPAVLVQDKKDVSESIAQVFTLMLNMLYGLLAMAVIVAVLGVVNTLAMSVFERSQEIGMLRAIGLDRRGIKRMVRLESLVISLFGGVLGIGLGVFFGWAAGKIIGQTLSTYTLVLPWERMGIFLALAAVVGMLAALWPARRAAKLNMLAAIKTE</sequence>
<feature type="domain" description="ABC3 transporter permease C-terminal" evidence="8">
    <location>
        <begin position="278"/>
        <end position="399"/>
    </location>
</feature>
<feature type="transmembrane region" description="Helical" evidence="7">
    <location>
        <begin position="276"/>
        <end position="300"/>
    </location>
</feature>
<feature type="transmembrane region" description="Helical" evidence="7">
    <location>
        <begin position="421"/>
        <end position="439"/>
    </location>
</feature>
<feature type="transmembrane region" description="Helical" evidence="7">
    <location>
        <begin position="725"/>
        <end position="750"/>
    </location>
</feature>
<dbReference type="Pfam" id="PF02687">
    <property type="entry name" value="FtsX"/>
    <property type="match status" value="2"/>
</dbReference>
<evidence type="ECO:0000256" key="7">
    <source>
        <dbReference type="SAM" id="Phobius"/>
    </source>
</evidence>
<organism evidence="10 11">
    <name type="scientific">Streptomyces nanshensis</name>
    <dbReference type="NCBI Taxonomy" id="518642"/>
    <lineage>
        <taxon>Bacteria</taxon>
        <taxon>Bacillati</taxon>
        <taxon>Actinomycetota</taxon>
        <taxon>Actinomycetes</taxon>
        <taxon>Kitasatosporales</taxon>
        <taxon>Streptomycetaceae</taxon>
        <taxon>Streptomyces</taxon>
    </lineage>
</organism>
<feature type="transmembrane region" description="Helical" evidence="7">
    <location>
        <begin position="323"/>
        <end position="349"/>
    </location>
</feature>
<evidence type="ECO:0000256" key="2">
    <source>
        <dbReference type="ARBA" id="ARBA00022475"/>
    </source>
</evidence>
<feature type="transmembrane region" description="Helical" evidence="7">
    <location>
        <begin position="369"/>
        <end position="389"/>
    </location>
</feature>
<keyword evidence="2" id="KW-1003">Cell membrane</keyword>
<protein>
    <submittedName>
        <fullName evidence="10">ABC transporter</fullName>
    </submittedName>
</protein>
<keyword evidence="3 7" id="KW-0812">Transmembrane</keyword>
<dbReference type="PATRIC" id="fig|518642.10.peg.1581"/>
<evidence type="ECO:0000256" key="3">
    <source>
        <dbReference type="ARBA" id="ARBA00022692"/>
    </source>
</evidence>
<evidence type="ECO:0000259" key="9">
    <source>
        <dbReference type="Pfam" id="PF12704"/>
    </source>
</evidence>
<keyword evidence="4 7" id="KW-1133">Transmembrane helix</keyword>
<dbReference type="GO" id="GO:0005886">
    <property type="term" value="C:plasma membrane"/>
    <property type="evidence" value="ECO:0007669"/>
    <property type="project" value="UniProtKB-SubCell"/>
</dbReference>
<dbReference type="Proteomes" id="UP000176005">
    <property type="component" value="Unassembled WGS sequence"/>
</dbReference>
<gene>
    <name evidence="10" type="ORF">AN218_07500</name>
</gene>
<dbReference type="Pfam" id="PF12704">
    <property type="entry name" value="MacB_PCD"/>
    <property type="match status" value="2"/>
</dbReference>
<feature type="domain" description="ABC3 transporter permease C-terminal" evidence="8">
    <location>
        <begin position="729"/>
        <end position="845"/>
    </location>
</feature>
<feature type="domain" description="MacB-like periplasmic core" evidence="9">
    <location>
        <begin position="500"/>
        <end position="694"/>
    </location>
</feature>
<accession>A0A1E7L8P7</accession>
<keyword evidence="11" id="KW-1185">Reference proteome</keyword>
<proteinExistence type="inferred from homology"/>
<comment type="similarity">
    <text evidence="6">Belongs to the ABC-4 integral membrane protein family.</text>
</comment>
<feature type="transmembrane region" description="Helical" evidence="7">
    <location>
        <begin position="451"/>
        <end position="479"/>
    </location>
</feature>
<dbReference type="InterPro" id="IPR003838">
    <property type="entry name" value="ABC3_permease_C"/>
</dbReference>
<reference evidence="10 11" key="1">
    <citation type="journal article" date="2016" name="Front. Microbiol.">
        <title>Comparative Genomics Analysis of Streptomyces Species Reveals Their Adaptation to the Marine Environment and Their Diversity at the Genomic Level.</title>
        <authorList>
            <person name="Tian X."/>
            <person name="Zhang Z."/>
            <person name="Yang T."/>
            <person name="Chen M."/>
            <person name="Li J."/>
            <person name="Chen F."/>
            <person name="Yang J."/>
            <person name="Li W."/>
            <person name="Zhang B."/>
            <person name="Zhang Z."/>
            <person name="Wu J."/>
            <person name="Zhang C."/>
            <person name="Long L."/>
            <person name="Xiao J."/>
        </authorList>
    </citation>
    <scope>NUCLEOTIDE SEQUENCE [LARGE SCALE GENOMIC DNA]</scope>
    <source>
        <strain evidence="10 11">SCSIO 10429</strain>
    </source>
</reference>
<dbReference type="InterPro" id="IPR025857">
    <property type="entry name" value="MacB_PCD"/>
</dbReference>
<evidence type="ECO:0000313" key="11">
    <source>
        <dbReference type="Proteomes" id="UP000176005"/>
    </source>
</evidence>
<evidence type="ECO:0000256" key="5">
    <source>
        <dbReference type="ARBA" id="ARBA00023136"/>
    </source>
</evidence>
<evidence type="ECO:0000313" key="10">
    <source>
        <dbReference type="EMBL" id="OEV12592.1"/>
    </source>
</evidence>
<dbReference type="RefSeq" id="WP_070015977.1">
    <property type="nucleotide sequence ID" value="NZ_LJGW01000129.1"/>
</dbReference>
<feature type="transmembrane region" description="Helical" evidence="7">
    <location>
        <begin position="819"/>
        <end position="838"/>
    </location>
</feature>
<comment type="subcellular location">
    <subcellularLocation>
        <location evidence="1">Cell membrane</location>
        <topology evidence="1">Multi-pass membrane protein</topology>
    </subcellularLocation>
</comment>
<feature type="transmembrane region" description="Helical" evidence="7">
    <location>
        <begin position="777"/>
        <end position="799"/>
    </location>
</feature>
<dbReference type="InterPro" id="IPR050250">
    <property type="entry name" value="Macrolide_Exporter_MacB"/>
</dbReference>
<evidence type="ECO:0000256" key="6">
    <source>
        <dbReference type="ARBA" id="ARBA00038076"/>
    </source>
</evidence>
<evidence type="ECO:0000256" key="4">
    <source>
        <dbReference type="ARBA" id="ARBA00022989"/>
    </source>
</evidence>